<feature type="compositionally biased region" description="Polar residues" evidence="1">
    <location>
        <begin position="22"/>
        <end position="34"/>
    </location>
</feature>
<comment type="caution">
    <text evidence="2">The sequence shown here is derived from an EMBL/GenBank/DDBJ whole genome shotgun (WGS) entry which is preliminary data.</text>
</comment>
<gene>
    <name evidence="2" type="ORF">DBV05_g11329</name>
</gene>
<accession>A0A5N5CXD5</accession>
<dbReference type="EMBL" id="VCHE01000156">
    <property type="protein sequence ID" value="KAB2570011.1"/>
    <property type="molecule type" value="Genomic_DNA"/>
</dbReference>
<keyword evidence="3" id="KW-1185">Reference proteome</keyword>
<feature type="compositionally biased region" description="Low complexity" evidence="1">
    <location>
        <begin position="365"/>
        <end position="374"/>
    </location>
</feature>
<feature type="region of interest" description="Disordered" evidence="1">
    <location>
        <begin position="322"/>
        <end position="388"/>
    </location>
</feature>
<dbReference type="AlphaFoldDB" id="A0A5N5CXD5"/>
<name>A0A5N5CXD5_9PEZI</name>
<dbReference type="Proteomes" id="UP000325902">
    <property type="component" value="Unassembled WGS sequence"/>
</dbReference>
<sequence>MAVGSPSSFTTARDGETAFLTPPSTTQTSRNSPASAPPARYRQATQLPFELAHHSSVYLESGQYLQGYGLLTSLLRSGSSSSPSDRLPAQIPPIQLFELSATLVVYPAATTRATTPDKLQASNAAAKYLRDVNRVVGPVNAGFAKAFVFTGLNSPKSRGWRRRGTLGSPINGDSKRVEDERPIKSAVAQQNSLWAKADDFWRVVGWAFNCSVKYKARWERWKIWLDLMLEIMEDDWKERNILYDEQQDSTASDELLQKSIIVQYLIGANANSLVGRRKLLSAILADGGSKSMSEFKEVFKDELKGKKEESVKPIKEMRLDEGDFGDLGVDPDEDDDIDDADAGNGSALPIRKSGRSTNTSTRRPSIISLSSNSSEDTQDDSISPTDRLGGIDSVRLRQRILAFLPVIAERLPAYFTSREHLFDSYTEYLRPLPAPTFATLIRTSMLPTPAMCVLAANTLLPLFPHSPPVYNLVPPSQDEWAEYFLPYAANTHSFADNAKVTILLQQVVQATLPEMKWSKHWVEQVLKGIRARRKKARGLNKSGGGGIRSDEMVAKEIFKESEQLLLLLVQWVEDDANAPPTERPQRDDLIPKVQAAGSRAGSVSDLSSVPSESEDDSSELEDFGDVEMKD</sequence>
<feature type="region of interest" description="Disordered" evidence="1">
    <location>
        <begin position="1"/>
        <end position="40"/>
    </location>
</feature>
<evidence type="ECO:0000256" key="1">
    <source>
        <dbReference type="SAM" id="MobiDB-lite"/>
    </source>
</evidence>
<dbReference type="OrthoDB" id="5411773at2759"/>
<feature type="compositionally biased region" description="Low complexity" evidence="1">
    <location>
        <begin position="602"/>
        <end position="611"/>
    </location>
</feature>
<feature type="compositionally biased region" description="Polar residues" evidence="1">
    <location>
        <begin position="1"/>
        <end position="11"/>
    </location>
</feature>
<feature type="region of interest" description="Disordered" evidence="1">
    <location>
        <begin position="577"/>
        <end position="630"/>
    </location>
</feature>
<evidence type="ECO:0000313" key="2">
    <source>
        <dbReference type="EMBL" id="KAB2570011.1"/>
    </source>
</evidence>
<protein>
    <submittedName>
        <fullName evidence="2">Uncharacterized protein</fullName>
    </submittedName>
</protein>
<reference evidence="2 3" key="1">
    <citation type="journal article" date="2019" name="Sci. Rep.">
        <title>A multi-omics analysis of the grapevine pathogen Lasiodiplodia theobromae reveals that temperature affects the expression of virulence- and pathogenicity-related genes.</title>
        <authorList>
            <person name="Felix C."/>
            <person name="Meneses R."/>
            <person name="Goncalves M.F.M."/>
            <person name="Tilleman L."/>
            <person name="Duarte A.S."/>
            <person name="Jorrin-Novo J.V."/>
            <person name="Van de Peer Y."/>
            <person name="Deforce D."/>
            <person name="Van Nieuwerburgh F."/>
            <person name="Esteves A.C."/>
            <person name="Alves A."/>
        </authorList>
    </citation>
    <scope>NUCLEOTIDE SEQUENCE [LARGE SCALE GENOMIC DNA]</scope>
    <source>
        <strain evidence="2 3">LA-SOL3</strain>
    </source>
</reference>
<organism evidence="2 3">
    <name type="scientific">Lasiodiplodia theobromae</name>
    <dbReference type="NCBI Taxonomy" id="45133"/>
    <lineage>
        <taxon>Eukaryota</taxon>
        <taxon>Fungi</taxon>
        <taxon>Dikarya</taxon>
        <taxon>Ascomycota</taxon>
        <taxon>Pezizomycotina</taxon>
        <taxon>Dothideomycetes</taxon>
        <taxon>Dothideomycetes incertae sedis</taxon>
        <taxon>Botryosphaeriales</taxon>
        <taxon>Botryosphaeriaceae</taxon>
        <taxon>Lasiodiplodia</taxon>
    </lineage>
</organism>
<proteinExistence type="predicted"/>
<evidence type="ECO:0000313" key="3">
    <source>
        <dbReference type="Proteomes" id="UP000325902"/>
    </source>
</evidence>
<feature type="compositionally biased region" description="Acidic residues" evidence="1">
    <location>
        <begin position="329"/>
        <end position="341"/>
    </location>
</feature>
<feature type="compositionally biased region" description="Acidic residues" evidence="1">
    <location>
        <begin position="612"/>
        <end position="630"/>
    </location>
</feature>